<evidence type="ECO:0000313" key="3">
    <source>
        <dbReference type="EMBL" id="GAA4356229.1"/>
    </source>
</evidence>
<dbReference type="RefSeq" id="WP_345235876.1">
    <property type="nucleotide sequence ID" value="NZ_BAABGZ010000020.1"/>
</dbReference>
<evidence type="ECO:0000259" key="2">
    <source>
        <dbReference type="PROSITE" id="PS50835"/>
    </source>
</evidence>
<keyword evidence="4" id="KW-1185">Reference proteome</keyword>
<evidence type="ECO:0000256" key="1">
    <source>
        <dbReference type="SAM" id="SignalP"/>
    </source>
</evidence>
<organism evidence="3 4">
    <name type="scientific">Hymenobacter saemangeumensis</name>
    <dbReference type="NCBI Taxonomy" id="1084522"/>
    <lineage>
        <taxon>Bacteria</taxon>
        <taxon>Pseudomonadati</taxon>
        <taxon>Bacteroidota</taxon>
        <taxon>Cytophagia</taxon>
        <taxon>Cytophagales</taxon>
        <taxon>Hymenobacteraceae</taxon>
        <taxon>Hymenobacter</taxon>
    </lineage>
</organism>
<reference evidence="4" key="1">
    <citation type="journal article" date="2019" name="Int. J. Syst. Evol. Microbiol.">
        <title>The Global Catalogue of Microorganisms (GCM) 10K type strain sequencing project: providing services to taxonomists for standard genome sequencing and annotation.</title>
        <authorList>
            <consortium name="The Broad Institute Genomics Platform"/>
            <consortium name="The Broad Institute Genome Sequencing Center for Infectious Disease"/>
            <person name="Wu L."/>
            <person name="Ma J."/>
        </authorList>
    </citation>
    <scope>NUCLEOTIDE SEQUENCE [LARGE SCALE GENOMIC DNA]</scope>
    <source>
        <strain evidence="4">JCM 17923</strain>
    </source>
</reference>
<evidence type="ECO:0000313" key="4">
    <source>
        <dbReference type="Proteomes" id="UP001501153"/>
    </source>
</evidence>
<keyword evidence="1" id="KW-0732">Signal</keyword>
<feature type="domain" description="Ig-like" evidence="2">
    <location>
        <begin position="591"/>
        <end position="675"/>
    </location>
</feature>
<name>A0ABP8IDL9_9BACT</name>
<comment type="caution">
    <text evidence="3">The sequence shown here is derived from an EMBL/GenBank/DDBJ whole genome shotgun (WGS) entry which is preliminary data.</text>
</comment>
<dbReference type="InterPro" id="IPR007110">
    <property type="entry name" value="Ig-like_dom"/>
</dbReference>
<accession>A0ABP8IDL9</accession>
<dbReference type="InterPro" id="IPR026341">
    <property type="entry name" value="T9SS_type_B"/>
</dbReference>
<sequence length="875" mass="94196">MKKLLHSTTLLLLSWCLALAGIQQARASHILGGQLTYVNVGPNQYVVTLYLYRDCSGAGLPGSMTLTVRPSTSCTATPAPTYPMNPVPNSISVGTQYCPAQQPMAACTSNASLPNYETEQYRTGTITIAPGQWTMSTEICCRPSTANLQGQGNFRYEATLNNRIVVNGQNVDIQNSSAQYSPLDIPVPFVYVNQRTTIGFNTTDPNNTPVAPSTDSLVYSLTTPLDQCNVPVAYKPYPGSGPVLVPGSNPPCYILPPANTPSSFTAALPIAVGFNTSGMCPVLQGTTNLFSFDAGAGQFTFTTPRYINTAPSAGDNKYVVVGKVDEYRRLPGFGNRRFLVGSVRREIVVIIIQGLNNVPQNPTGTPVTPGAGTTITQTVDSLEVTIQPCNYSQVFVRFTDPDPQDLLTVTYTGVGDINTNILESGDIGTYTLIGNGTSRPVARFLFQPSPAFAGRVLRIPFQIQDNGCPVRGLQTRVLVVRIAPTRRDLALASTAVGMSGLGNTNVASVCPGGRLTLQGSIGRPDSTNGRLQTYTYAWTGNGIVGAANTRNITVAPLVTTRYRLNVNPDNGFQIGVCADTSSVLVRVVPEPTVSIAANNQEVCPGNAIVLTATATRNDNLTDVYTYEWTGPGVPANTTGQTVTVRPTAAGTYTVVARGNRSYDCEATSQIQLRVAPAAVAGFARLDSISARPGSRSLIPPVVFKFRNTAALNPANNNFQIESAVWTYQRVRNAQGQAVTEAPVQFSTERSANAEVVTPGLRESGYYIIKQTVYTRAAGANCPENSFQRTVFVPNIQVPNIITPNGDNLNDVFVVNSDQYNGKLEIFNRWGRKVEEFNAYQNTWDGKGQPDGVYYYYLTDRTGNKTKGWVEIVRGQ</sequence>
<dbReference type="InterPro" id="IPR035986">
    <property type="entry name" value="PKD_dom_sf"/>
</dbReference>
<gene>
    <name evidence="3" type="ORF">GCM10023185_19820</name>
</gene>
<feature type="chain" id="PRO_5045903224" description="Ig-like domain-containing protein" evidence="1">
    <location>
        <begin position="21"/>
        <end position="875"/>
    </location>
</feature>
<dbReference type="Proteomes" id="UP001501153">
    <property type="component" value="Unassembled WGS sequence"/>
</dbReference>
<feature type="signal peptide" evidence="1">
    <location>
        <begin position="1"/>
        <end position="20"/>
    </location>
</feature>
<dbReference type="NCBIfam" id="TIGR04131">
    <property type="entry name" value="Bac_Flav_CTERM"/>
    <property type="match status" value="1"/>
</dbReference>
<dbReference type="InterPro" id="IPR013783">
    <property type="entry name" value="Ig-like_fold"/>
</dbReference>
<dbReference type="EMBL" id="BAABGZ010000020">
    <property type="protein sequence ID" value="GAA4356229.1"/>
    <property type="molecule type" value="Genomic_DNA"/>
</dbReference>
<proteinExistence type="predicted"/>
<protein>
    <recommendedName>
        <fullName evidence="2">Ig-like domain-containing protein</fullName>
    </recommendedName>
</protein>
<dbReference type="SUPFAM" id="SSF49299">
    <property type="entry name" value="PKD domain"/>
    <property type="match status" value="1"/>
</dbReference>
<dbReference type="PROSITE" id="PS50835">
    <property type="entry name" value="IG_LIKE"/>
    <property type="match status" value="1"/>
</dbReference>
<dbReference type="Gene3D" id="2.60.40.10">
    <property type="entry name" value="Immunoglobulins"/>
    <property type="match status" value="1"/>
</dbReference>
<dbReference type="Pfam" id="PF13585">
    <property type="entry name" value="CHU_C"/>
    <property type="match status" value="1"/>
</dbReference>